<dbReference type="Gene3D" id="3.40.50.10440">
    <property type="entry name" value="Dihydroxyacetone kinase, domain 1"/>
    <property type="match status" value="1"/>
</dbReference>
<keyword evidence="9" id="KW-1185">Reference proteome</keyword>
<dbReference type="PANTHER" id="PTHR28629:SF4">
    <property type="entry name" value="TRIOKINASE_FMN CYCLASE"/>
    <property type="match status" value="1"/>
</dbReference>
<comment type="similarity">
    <text evidence="1">Belongs to the dihydroxyacetone kinase (DAK) family.</text>
</comment>
<dbReference type="FunFam" id="3.40.50.10440:FF:000001">
    <property type="entry name" value="Dihydroxyacetone kinase, DhaK subunit"/>
    <property type="match status" value="1"/>
</dbReference>
<dbReference type="PROSITE" id="PS51480">
    <property type="entry name" value="DHAL"/>
    <property type="match status" value="1"/>
</dbReference>
<evidence type="ECO:0000256" key="4">
    <source>
        <dbReference type="ARBA" id="ARBA00022777"/>
    </source>
</evidence>
<evidence type="ECO:0000256" key="3">
    <source>
        <dbReference type="ARBA" id="ARBA00022741"/>
    </source>
</evidence>
<keyword evidence="3" id="KW-0547">Nucleotide-binding</keyword>
<dbReference type="Gene3D" id="1.25.40.340">
    <property type="match status" value="2"/>
</dbReference>
<feature type="domain" description="DhaK" evidence="7">
    <location>
        <begin position="1"/>
        <end position="306"/>
    </location>
</feature>
<dbReference type="SUPFAM" id="SSF82549">
    <property type="entry name" value="DAK1/DegV-like"/>
    <property type="match status" value="1"/>
</dbReference>
<feature type="domain" description="DhaL" evidence="6">
    <location>
        <begin position="341"/>
        <end position="514"/>
    </location>
</feature>
<dbReference type="SUPFAM" id="SSF101473">
    <property type="entry name" value="DhaL-like"/>
    <property type="match status" value="1"/>
</dbReference>
<evidence type="ECO:0000256" key="1">
    <source>
        <dbReference type="ARBA" id="ARBA00008757"/>
    </source>
</evidence>
<keyword evidence="5" id="KW-0067">ATP-binding</keyword>
<dbReference type="EMBL" id="KB008119">
    <property type="protein sequence ID" value="ELR12395.1"/>
    <property type="molecule type" value="Genomic_DNA"/>
</dbReference>
<organism evidence="8 9">
    <name type="scientific">Acanthamoeba castellanii (strain ATCC 30010 / Neff)</name>
    <dbReference type="NCBI Taxonomy" id="1257118"/>
    <lineage>
        <taxon>Eukaryota</taxon>
        <taxon>Amoebozoa</taxon>
        <taxon>Discosea</taxon>
        <taxon>Longamoebia</taxon>
        <taxon>Centramoebida</taxon>
        <taxon>Acanthamoebidae</taxon>
        <taxon>Acanthamoeba</taxon>
    </lineage>
</organism>
<dbReference type="GO" id="GO:0019563">
    <property type="term" value="P:glycerol catabolic process"/>
    <property type="evidence" value="ECO:0007669"/>
    <property type="project" value="TreeGrafter"/>
</dbReference>
<dbReference type="Pfam" id="PF02734">
    <property type="entry name" value="Dak2"/>
    <property type="match status" value="1"/>
</dbReference>
<reference evidence="8 9" key="1">
    <citation type="journal article" date="2013" name="Genome Biol.">
        <title>Genome of Acanthamoeba castellanii highlights extensive lateral gene transfer and early evolution of tyrosine kinase signaling.</title>
        <authorList>
            <person name="Clarke M."/>
            <person name="Lohan A.J."/>
            <person name="Liu B."/>
            <person name="Lagkouvardos I."/>
            <person name="Roy S."/>
            <person name="Zafar N."/>
            <person name="Bertelli C."/>
            <person name="Schilde C."/>
            <person name="Kianianmomeni A."/>
            <person name="Burglin T.R."/>
            <person name="Frech C."/>
            <person name="Turcotte B."/>
            <person name="Kopec K.O."/>
            <person name="Synnott J.M."/>
            <person name="Choo C."/>
            <person name="Paponov I."/>
            <person name="Finkler A."/>
            <person name="Soon Heng Tan C."/>
            <person name="Hutchins A.P."/>
            <person name="Weinmeier T."/>
            <person name="Rattei T."/>
            <person name="Chu J.S."/>
            <person name="Gimenez G."/>
            <person name="Irimia M."/>
            <person name="Rigden D.J."/>
            <person name="Fitzpatrick D.A."/>
            <person name="Lorenzo-Morales J."/>
            <person name="Bateman A."/>
            <person name="Chiu C.H."/>
            <person name="Tang P."/>
            <person name="Hegemann P."/>
            <person name="Fromm H."/>
            <person name="Raoult D."/>
            <person name="Greub G."/>
            <person name="Miranda-Saavedra D."/>
            <person name="Chen N."/>
            <person name="Nash P."/>
            <person name="Ginger M.L."/>
            <person name="Horn M."/>
            <person name="Schaap P."/>
            <person name="Caler L."/>
            <person name="Loftus B."/>
        </authorList>
    </citation>
    <scope>NUCLEOTIDE SEQUENCE [LARGE SCALE GENOMIC DNA]</scope>
    <source>
        <strain evidence="8 9">Neff</strain>
    </source>
</reference>
<dbReference type="FunFam" id="3.30.1180.20:FF:000001">
    <property type="entry name" value="Dihydroxyacetone kinase 1"/>
    <property type="match status" value="1"/>
</dbReference>
<gene>
    <name evidence="8" type="ORF">ACA1_374640</name>
</gene>
<dbReference type="GO" id="GO:0004371">
    <property type="term" value="F:glycerone kinase activity"/>
    <property type="evidence" value="ECO:0007669"/>
    <property type="project" value="InterPro"/>
</dbReference>
<accession>L8GH20</accession>
<dbReference type="PANTHER" id="PTHR28629">
    <property type="entry name" value="TRIOKINASE/FMN CYCLASE"/>
    <property type="match status" value="1"/>
</dbReference>
<dbReference type="InterPro" id="IPR050861">
    <property type="entry name" value="Dihydroxyacetone_Kinase"/>
</dbReference>
<evidence type="ECO:0000256" key="5">
    <source>
        <dbReference type="ARBA" id="ARBA00022840"/>
    </source>
</evidence>
<dbReference type="AlphaFoldDB" id="L8GH20"/>
<dbReference type="VEuPathDB" id="AmoebaDB:ACA1_374640"/>
<dbReference type="InterPro" id="IPR036117">
    <property type="entry name" value="DhaL_dom_sf"/>
</dbReference>
<dbReference type="InterPro" id="IPR004006">
    <property type="entry name" value="DhaK_dom"/>
</dbReference>
<protein>
    <submittedName>
        <fullName evidence="8">Glycerone kinase</fullName>
    </submittedName>
</protein>
<keyword evidence="2" id="KW-0808">Transferase</keyword>
<sequence length="524" mass="54628">MIEGLVWSRPSLLKLHDHNVVVRRDMAEDAALRDQRVALVSADMNPPMPVAGDVFTSPAPDAIVAAIKAVTGSKGCLLIVKNYTGDRLNFGLAAEIARSEGLQVNIVTWLDDVALASDDSATGRRGIAGTVLVHKLAGAAAEEGKSLEEVTRVARRVAENVRTMGVALSPCIVPAVGKPTFTLPPNEVELGLGIHGEAGVRKQPLESADATADQLLTAILADAKLAEKSRVAAMVNNLGATTSMELYIVARRVLRFLEEKGFVVERLLVGTYMTALEMAGLSVSLLPIDDEALSLLDAPAAHDAAWHGFSRAAPSRKHAYTAAPPATSAASAAPSPSPDAAHLVDVVEQVIAAVLQHEELLTQLDQQTGDGDFGVTLARGGKAVRAKLADLRTAGSVADALHALGMELQRSMGGTSGALYGVFFLRMSDALRKAPTGHQWAEALKAGTDAIGHLGGAKLGTALAAAAEAARKGAESTSELVRRKGRGTYLGERAKGHKDAGAEAVALLLDALLHTLRPSTSSSS</sequence>
<dbReference type="RefSeq" id="XP_004334408.1">
    <property type="nucleotide sequence ID" value="XM_004334360.1"/>
</dbReference>
<dbReference type="GO" id="GO:0005524">
    <property type="term" value="F:ATP binding"/>
    <property type="evidence" value="ECO:0007669"/>
    <property type="project" value="UniProtKB-KW"/>
</dbReference>
<dbReference type="STRING" id="1257118.L8GH20"/>
<dbReference type="GO" id="GO:0005829">
    <property type="term" value="C:cytosol"/>
    <property type="evidence" value="ECO:0007669"/>
    <property type="project" value="TreeGrafter"/>
</dbReference>
<dbReference type="Pfam" id="PF02733">
    <property type="entry name" value="Dak1"/>
    <property type="match status" value="1"/>
</dbReference>
<evidence type="ECO:0000256" key="2">
    <source>
        <dbReference type="ARBA" id="ARBA00022679"/>
    </source>
</evidence>
<dbReference type="InterPro" id="IPR004007">
    <property type="entry name" value="DhaL_dom"/>
</dbReference>
<dbReference type="SMART" id="SM01120">
    <property type="entry name" value="Dak2"/>
    <property type="match status" value="1"/>
</dbReference>
<name>L8GH20_ACACF</name>
<evidence type="ECO:0000313" key="9">
    <source>
        <dbReference type="Proteomes" id="UP000011083"/>
    </source>
</evidence>
<dbReference type="PROSITE" id="PS51481">
    <property type="entry name" value="DHAK"/>
    <property type="match status" value="1"/>
</dbReference>
<evidence type="ECO:0000259" key="6">
    <source>
        <dbReference type="PROSITE" id="PS51480"/>
    </source>
</evidence>
<keyword evidence="4 8" id="KW-0418">Kinase</keyword>
<dbReference type="OrthoDB" id="1724672at2759"/>
<dbReference type="KEGG" id="acan:ACA1_374640"/>
<dbReference type="GeneID" id="14912800"/>
<proteinExistence type="inferred from homology"/>
<evidence type="ECO:0000313" key="8">
    <source>
        <dbReference type="EMBL" id="ELR12395.1"/>
    </source>
</evidence>
<dbReference type="OMA" id="ALNMNGF"/>
<dbReference type="Proteomes" id="UP000011083">
    <property type="component" value="Unassembled WGS sequence"/>
</dbReference>
<dbReference type="Gene3D" id="3.30.1180.20">
    <property type="entry name" value="Dihydroxyacetone kinase, domain 2"/>
    <property type="match status" value="1"/>
</dbReference>
<evidence type="ECO:0000259" key="7">
    <source>
        <dbReference type="PROSITE" id="PS51481"/>
    </source>
</evidence>
<dbReference type="FunFam" id="1.25.40.340:FF:000002">
    <property type="entry name" value="Dihydroxyacetone kinase, L subunit"/>
    <property type="match status" value="1"/>
</dbReference>